<sequence>MVRKKMIGKAHNFSIDGKKPVRGWYLLIAKNGEEFLVRRNFRLPWYGFQEVYQTGISLAPIAVLNSVEIKNRSFLGAGIGIAIAPLVRMIVPMELIFGGSNLPINVLEGVYNIFGLSIIAMLAFFLTSFYRYKKVESYIQKQGGKLSKLGYIKSNQYLTLMANGRELW</sequence>
<dbReference type="RefSeq" id="WP_044685624.1">
    <property type="nucleotide sequence ID" value="NZ_CEDV01000013.1"/>
</dbReference>
<protein>
    <submittedName>
        <fullName evidence="2">Uncharacterized protein</fullName>
    </submittedName>
</protein>
<dbReference type="AlphaFoldDB" id="A0AAW9DFF1"/>
<reference evidence="2" key="1">
    <citation type="submission" date="2023-11" db="EMBL/GenBank/DDBJ databases">
        <title>Antimicrobial resistance in invasive Streptococcus suis isolated in Spain and the associated genetic mechanisms.</title>
        <authorList>
            <person name="Uruen C."/>
            <person name="Arenas J.A."/>
        </authorList>
    </citation>
    <scope>NUCLEOTIDE SEQUENCE</scope>
    <source>
        <strain evidence="2">Ss_70</strain>
    </source>
</reference>
<evidence type="ECO:0000313" key="2">
    <source>
        <dbReference type="EMBL" id="MDX5037722.1"/>
    </source>
</evidence>
<keyword evidence="1" id="KW-0472">Membrane</keyword>
<comment type="caution">
    <text evidence="2">The sequence shown here is derived from an EMBL/GenBank/DDBJ whole genome shotgun (WGS) entry which is preliminary data.</text>
</comment>
<evidence type="ECO:0000256" key="1">
    <source>
        <dbReference type="SAM" id="Phobius"/>
    </source>
</evidence>
<keyword evidence="1" id="KW-1133">Transmembrane helix</keyword>
<dbReference type="EMBL" id="JAWWZK010000008">
    <property type="protein sequence ID" value="MDX5037722.1"/>
    <property type="molecule type" value="Genomic_DNA"/>
</dbReference>
<feature type="transmembrane region" description="Helical" evidence="1">
    <location>
        <begin position="74"/>
        <end position="91"/>
    </location>
</feature>
<gene>
    <name evidence="2" type="ORF">SHY70_05430</name>
</gene>
<keyword evidence="1" id="KW-0812">Transmembrane</keyword>
<organism evidence="2 3">
    <name type="scientific">Streptococcus suis</name>
    <dbReference type="NCBI Taxonomy" id="1307"/>
    <lineage>
        <taxon>Bacteria</taxon>
        <taxon>Bacillati</taxon>
        <taxon>Bacillota</taxon>
        <taxon>Bacilli</taxon>
        <taxon>Lactobacillales</taxon>
        <taxon>Streptococcaceae</taxon>
        <taxon>Streptococcus</taxon>
    </lineage>
</organism>
<proteinExistence type="predicted"/>
<accession>A0AAW9DFF1</accession>
<feature type="transmembrane region" description="Helical" evidence="1">
    <location>
        <begin position="111"/>
        <end position="132"/>
    </location>
</feature>
<dbReference type="Proteomes" id="UP001270004">
    <property type="component" value="Unassembled WGS sequence"/>
</dbReference>
<evidence type="ECO:0000313" key="3">
    <source>
        <dbReference type="Proteomes" id="UP001270004"/>
    </source>
</evidence>
<name>A0AAW9DFF1_STRSU</name>